<gene>
    <name evidence="2" type="ORF">ACFPT7_03860</name>
</gene>
<reference evidence="3" key="1">
    <citation type="journal article" date="2019" name="Int. J. Syst. Evol. Microbiol.">
        <title>The Global Catalogue of Microorganisms (GCM) 10K type strain sequencing project: providing services to taxonomists for standard genome sequencing and annotation.</title>
        <authorList>
            <consortium name="The Broad Institute Genomics Platform"/>
            <consortium name="The Broad Institute Genome Sequencing Center for Infectious Disease"/>
            <person name="Wu L."/>
            <person name="Ma J."/>
        </authorList>
    </citation>
    <scope>NUCLEOTIDE SEQUENCE [LARGE SCALE GENOMIC DNA]</scope>
    <source>
        <strain evidence="3">JCM 4087</strain>
    </source>
</reference>
<protein>
    <submittedName>
        <fullName evidence="2">RnfABCDGE type electron transport complex subunit D</fullName>
    </submittedName>
</protein>
<keyword evidence="3" id="KW-1185">Reference proteome</keyword>
<feature type="transmembrane region" description="Helical" evidence="1">
    <location>
        <begin position="251"/>
        <end position="271"/>
    </location>
</feature>
<organism evidence="2 3">
    <name type="scientific">Acidicapsa dinghuensis</name>
    <dbReference type="NCBI Taxonomy" id="2218256"/>
    <lineage>
        <taxon>Bacteria</taxon>
        <taxon>Pseudomonadati</taxon>
        <taxon>Acidobacteriota</taxon>
        <taxon>Terriglobia</taxon>
        <taxon>Terriglobales</taxon>
        <taxon>Acidobacteriaceae</taxon>
        <taxon>Acidicapsa</taxon>
    </lineage>
</organism>
<feature type="transmembrane region" description="Helical" evidence="1">
    <location>
        <begin position="98"/>
        <end position="115"/>
    </location>
</feature>
<keyword evidence="1" id="KW-0472">Membrane</keyword>
<feature type="transmembrane region" description="Helical" evidence="1">
    <location>
        <begin position="127"/>
        <end position="146"/>
    </location>
</feature>
<keyword evidence="1" id="KW-0812">Transmembrane</keyword>
<dbReference type="RefSeq" id="WP_263333736.1">
    <property type="nucleotide sequence ID" value="NZ_JAGSYH010000002.1"/>
</dbReference>
<evidence type="ECO:0000313" key="2">
    <source>
        <dbReference type="EMBL" id="MFC5861415.1"/>
    </source>
</evidence>
<dbReference type="Proteomes" id="UP001596091">
    <property type="component" value="Unassembled WGS sequence"/>
</dbReference>
<dbReference type="EMBL" id="JBHSPH010000001">
    <property type="protein sequence ID" value="MFC5861415.1"/>
    <property type="molecule type" value="Genomic_DNA"/>
</dbReference>
<name>A0ABW1EDV6_9BACT</name>
<feature type="transmembrane region" description="Helical" evidence="1">
    <location>
        <begin position="152"/>
        <end position="169"/>
    </location>
</feature>
<keyword evidence="1" id="KW-1133">Transmembrane helix</keyword>
<feature type="transmembrane region" description="Helical" evidence="1">
    <location>
        <begin position="28"/>
        <end position="48"/>
    </location>
</feature>
<sequence length="292" mass="32511">MSPESLVEVSKQKKASSIKQWLTLDNRFVPPVFITLILLAGQLSYGILESYSKTLLAIGAAIAAELALGRFMTNKWPHLASAYISGISVGILLRAPGYWPYIVCSLLAITSKYVLRWNGRHLWNPSNFGICAMLFLASDAVATLSIQWGNNLAAMVVIWLLGSAIILRLRRFHICAVYVVSFLLLSLLRARITGDPWLSEVSPITGPEYQLFIFFMITDPKTTVRSKWGQSFVAFMVAVVEMFLRLDQSIYAPLYALFIVGPIAMLIEMWLNSRRVPMLDGATLQSTVAGSR</sequence>
<feature type="transmembrane region" description="Helical" evidence="1">
    <location>
        <begin position="55"/>
        <end position="73"/>
    </location>
</feature>
<evidence type="ECO:0000313" key="3">
    <source>
        <dbReference type="Proteomes" id="UP001596091"/>
    </source>
</evidence>
<accession>A0ABW1EDV6</accession>
<comment type="caution">
    <text evidence="2">The sequence shown here is derived from an EMBL/GenBank/DDBJ whole genome shotgun (WGS) entry which is preliminary data.</text>
</comment>
<proteinExistence type="predicted"/>
<feature type="transmembrane region" description="Helical" evidence="1">
    <location>
        <begin position="176"/>
        <end position="192"/>
    </location>
</feature>
<evidence type="ECO:0000256" key="1">
    <source>
        <dbReference type="SAM" id="Phobius"/>
    </source>
</evidence>